<reference evidence="7 8" key="1">
    <citation type="submission" date="2016-11" db="EMBL/GenBank/DDBJ databases">
        <authorList>
            <person name="Jaros S."/>
            <person name="Januszkiewicz K."/>
            <person name="Wedrychowicz H."/>
        </authorList>
    </citation>
    <scope>NUCLEOTIDE SEQUENCE [LARGE SCALE GENOMIC DNA]</scope>
    <source>
        <strain evidence="7 8">DSM 19436</strain>
    </source>
</reference>
<evidence type="ECO:0000256" key="4">
    <source>
        <dbReference type="ARBA" id="ARBA00031367"/>
    </source>
</evidence>
<organism evidence="7 8">
    <name type="scientific">Kaistia soli DSM 19436</name>
    <dbReference type="NCBI Taxonomy" id="1122133"/>
    <lineage>
        <taxon>Bacteria</taxon>
        <taxon>Pseudomonadati</taxon>
        <taxon>Pseudomonadota</taxon>
        <taxon>Alphaproteobacteria</taxon>
        <taxon>Hyphomicrobiales</taxon>
        <taxon>Kaistiaceae</taxon>
        <taxon>Kaistia</taxon>
    </lineage>
</organism>
<dbReference type="Gene3D" id="3.40.50.720">
    <property type="entry name" value="NAD(P)-binding Rossmann-like Domain"/>
    <property type="match status" value="1"/>
</dbReference>
<dbReference type="Pfam" id="PF01370">
    <property type="entry name" value="Epimerase"/>
    <property type="match status" value="1"/>
</dbReference>
<dbReference type="InterPro" id="IPR001509">
    <property type="entry name" value="Epimerase_deHydtase"/>
</dbReference>
<name>A0A1M4ZZ07_9HYPH</name>
<dbReference type="EMBL" id="FQUP01000001">
    <property type="protein sequence ID" value="SHF23303.1"/>
    <property type="molecule type" value="Genomic_DNA"/>
</dbReference>
<dbReference type="SUPFAM" id="SSF51735">
    <property type="entry name" value="NAD(P)-binding Rossmann-fold domains"/>
    <property type="match status" value="1"/>
</dbReference>
<dbReference type="PANTHER" id="PTHR43725">
    <property type="entry name" value="UDP-GLUCOSE 4-EPIMERASE"/>
    <property type="match status" value="1"/>
</dbReference>
<evidence type="ECO:0000259" key="6">
    <source>
        <dbReference type="Pfam" id="PF01370"/>
    </source>
</evidence>
<evidence type="ECO:0000256" key="2">
    <source>
        <dbReference type="ARBA" id="ARBA00007637"/>
    </source>
</evidence>
<dbReference type="InterPro" id="IPR036291">
    <property type="entry name" value="NAD(P)-bd_dom_sf"/>
</dbReference>
<dbReference type="Proteomes" id="UP000184485">
    <property type="component" value="Unassembled WGS sequence"/>
</dbReference>
<feature type="domain" description="NAD-dependent epimerase/dehydratase" evidence="6">
    <location>
        <begin position="4"/>
        <end position="243"/>
    </location>
</feature>
<dbReference type="PANTHER" id="PTHR43725:SF53">
    <property type="entry name" value="UDP-ARABINOSE 4-EPIMERASE 1"/>
    <property type="match status" value="1"/>
</dbReference>
<keyword evidence="8" id="KW-1185">Reference proteome</keyword>
<evidence type="ECO:0000313" key="8">
    <source>
        <dbReference type="Proteomes" id="UP000184485"/>
    </source>
</evidence>
<sequence length="316" mass="34000">MRCLVLGGDGFLGSHLVESLAAAGHAVRSFRRSSAAGHSPLTSLHGNPPGTIEIFSGDFLSKDDLKRALEDVDVCYHLISTTIASTSNADPTFDVGTNVLGTLRLLETAVAAGTKRIVFASSGGTVYGVPRSVPITEDHPTDPISSYGITKLAIEKYLHLYHSLHGLDYVVLRLANPYGERQRLLAQQGAVAVFLGRVLRGEEIVIWGDGEAVRDFVYVGDVIDAFVAAAEPLRTDERVLNIGSGCGCSLNMILDAIEAVTGRTTLRRYTPGRVFDVPVNVLDIAAARRSLGWAPQVDLKEGLRRFTAWIEQSGTL</sequence>
<proteinExistence type="inferred from homology"/>
<dbReference type="GO" id="GO:0033499">
    <property type="term" value="P:galactose catabolic process via UDP-galactose, Leloir pathway"/>
    <property type="evidence" value="ECO:0007669"/>
    <property type="project" value="TreeGrafter"/>
</dbReference>
<gene>
    <name evidence="7" type="ORF">SAMN02745157_1963</name>
</gene>
<dbReference type="AlphaFoldDB" id="A0A1M4ZZ07"/>
<accession>A0A1M4ZZ07</accession>
<dbReference type="OrthoDB" id="9811425at2"/>
<dbReference type="PRINTS" id="PR01713">
    <property type="entry name" value="NUCEPIMERASE"/>
</dbReference>
<evidence type="ECO:0000256" key="1">
    <source>
        <dbReference type="ARBA" id="ARBA00004947"/>
    </source>
</evidence>
<evidence type="ECO:0000313" key="7">
    <source>
        <dbReference type="EMBL" id="SHF23303.1"/>
    </source>
</evidence>
<protein>
    <recommendedName>
        <fullName evidence="3">UDP-glucose 4-epimerase</fullName>
    </recommendedName>
    <alternativeName>
        <fullName evidence="5">Galactowaldenase</fullName>
    </alternativeName>
    <alternativeName>
        <fullName evidence="4">UDP-galactose 4-epimerase</fullName>
    </alternativeName>
</protein>
<comment type="pathway">
    <text evidence="1">Carbohydrate metabolism; galactose metabolism.</text>
</comment>
<evidence type="ECO:0000256" key="5">
    <source>
        <dbReference type="ARBA" id="ARBA00033067"/>
    </source>
</evidence>
<comment type="similarity">
    <text evidence="2">Belongs to the NAD(P)-dependent epimerase/dehydratase family.</text>
</comment>
<dbReference type="STRING" id="1122133.SAMN02745157_1963"/>
<evidence type="ECO:0000256" key="3">
    <source>
        <dbReference type="ARBA" id="ARBA00018569"/>
    </source>
</evidence>